<organism evidence="2 3">
    <name type="scientific">Anopheles quadriannulatus</name>
    <name type="common">Mosquito</name>
    <dbReference type="NCBI Taxonomy" id="34691"/>
    <lineage>
        <taxon>Eukaryota</taxon>
        <taxon>Metazoa</taxon>
        <taxon>Ecdysozoa</taxon>
        <taxon>Arthropoda</taxon>
        <taxon>Hexapoda</taxon>
        <taxon>Insecta</taxon>
        <taxon>Pterygota</taxon>
        <taxon>Neoptera</taxon>
        <taxon>Endopterygota</taxon>
        <taxon>Diptera</taxon>
        <taxon>Nematocera</taxon>
        <taxon>Culicoidea</taxon>
        <taxon>Culicidae</taxon>
        <taxon>Anophelinae</taxon>
        <taxon>Anopheles</taxon>
    </lineage>
</organism>
<sequence length="293" mass="33978">WYHIQYRHANRETVVNEIRQRFDIPNLRALVKKVTDVCSYCRVMRRYPKLPPMAPLPKTRLAAFTRPFSYTGLDYFGPVLVRIGRANAKRWVALFTCLTVRAVHLEVVHSLSTESCIMAVKRFMDRRDAPRKPDDETLETILLEAEMIINSRPLTYIPLESTDQESLTLNHFILGKSDGSKPILSPEVEKKTTLKSSWKLSLYITDQFWQRWIKEYLPVITRRSKWFDEVRELKPGDLMLIVGGTTRGHWTRGRIEKVIPGKDGRAKEALVRTSNGVQRRSATRLAVLDVLEN</sequence>
<dbReference type="Pfam" id="PF18701">
    <property type="entry name" value="DUF5641"/>
    <property type="match status" value="1"/>
</dbReference>
<evidence type="ECO:0000313" key="2">
    <source>
        <dbReference type="EnsemblMetazoa" id="AQUA011779-PA"/>
    </source>
</evidence>
<evidence type="ECO:0000313" key="3">
    <source>
        <dbReference type="Proteomes" id="UP000076407"/>
    </source>
</evidence>
<name>A0A182XPH7_ANOQN</name>
<accession>A0A182XPH7</accession>
<dbReference type="GO" id="GO:0003676">
    <property type="term" value="F:nucleic acid binding"/>
    <property type="evidence" value="ECO:0007669"/>
    <property type="project" value="InterPro"/>
</dbReference>
<dbReference type="PANTHER" id="PTHR47331">
    <property type="entry name" value="PHD-TYPE DOMAIN-CONTAINING PROTEIN"/>
    <property type="match status" value="1"/>
</dbReference>
<feature type="domain" description="DUF5641" evidence="1">
    <location>
        <begin position="197"/>
        <end position="288"/>
    </location>
</feature>
<protein>
    <submittedName>
        <fullName evidence="2">DUF5641 domain-containing protein</fullName>
    </submittedName>
</protein>
<dbReference type="VEuPathDB" id="VectorBase:AQUA011779"/>
<dbReference type="STRING" id="34691.A0A182XPH7"/>
<evidence type="ECO:0000259" key="1">
    <source>
        <dbReference type="Pfam" id="PF18701"/>
    </source>
</evidence>
<dbReference type="InterPro" id="IPR040676">
    <property type="entry name" value="DUF5641"/>
</dbReference>
<keyword evidence="3" id="KW-1185">Reference proteome</keyword>
<dbReference type="Gene3D" id="3.30.420.10">
    <property type="entry name" value="Ribonuclease H-like superfamily/Ribonuclease H"/>
    <property type="match status" value="1"/>
</dbReference>
<dbReference type="PANTHER" id="PTHR47331:SF1">
    <property type="entry name" value="GAG-LIKE PROTEIN"/>
    <property type="match status" value="1"/>
</dbReference>
<proteinExistence type="predicted"/>
<reference evidence="2" key="1">
    <citation type="submission" date="2020-05" db="UniProtKB">
        <authorList>
            <consortium name="EnsemblMetazoa"/>
        </authorList>
    </citation>
    <scope>IDENTIFICATION</scope>
    <source>
        <strain evidence="2">SANGQUA</strain>
    </source>
</reference>
<dbReference type="Proteomes" id="UP000076407">
    <property type="component" value="Unassembled WGS sequence"/>
</dbReference>
<dbReference type="InterPro" id="IPR036397">
    <property type="entry name" value="RNaseH_sf"/>
</dbReference>
<dbReference type="EnsemblMetazoa" id="AQUA011779-RA">
    <property type="protein sequence ID" value="AQUA011779-PA"/>
    <property type="gene ID" value="AQUA011779"/>
</dbReference>
<dbReference type="AlphaFoldDB" id="A0A182XPH7"/>